<dbReference type="SUPFAM" id="SSF46689">
    <property type="entry name" value="Homeodomain-like"/>
    <property type="match status" value="2"/>
</dbReference>
<dbReference type="PANTHER" id="PTHR43280:SF2">
    <property type="entry name" value="HTH-TYPE TRANSCRIPTIONAL REGULATOR EXSA"/>
    <property type="match status" value="1"/>
</dbReference>
<dbReference type="PANTHER" id="PTHR43280">
    <property type="entry name" value="ARAC-FAMILY TRANSCRIPTIONAL REGULATOR"/>
    <property type="match status" value="1"/>
</dbReference>
<accession>A0A1B2DIW0</accession>
<dbReference type="GO" id="GO:0003700">
    <property type="term" value="F:DNA-binding transcription factor activity"/>
    <property type="evidence" value="ECO:0007669"/>
    <property type="project" value="InterPro"/>
</dbReference>
<dbReference type="InterPro" id="IPR018060">
    <property type="entry name" value="HTH_AraC"/>
</dbReference>
<name>A0A1B2DIW0_9BACL</name>
<evidence type="ECO:0000256" key="3">
    <source>
        <dbReference type="ARBA" id="ARBA00023163"/>
    </source>
</evidence>
<evidence type="ECO:0000256" key="2">
    <source>
        <dbReference type="ARBA" id="ARBA00023125"/>
    </source>
</evidence>
<protein>
    <submittedName>
        <fullName evidence="5">AraC family transcriptional regulator</fullName>
    </submittedName>
</protein>
<dbReference type="SUPFAM" id="SSF51215">
    <property type="entry name" value="Regulatory protein AraC"/>
    <property type="match status" value="1"/>
</dbReference>
<dbReference type="RefSeq" id="WP_099518790.1">
    <property type="nucleotide sequence ID" value="NZ_CP016808.1"/>
</dbReference>
<evidence type="ECO:0000313" key="5">
    <source>
        <dbReference type="EMBL" id="ANY67605.1"/>
    </source>
</evidence>
<dbReference type="GO" id="GO:0043565">
    <property type="term" value="F:sequence-specific DNA binding"/>
    <property type="evidence" value="ECO:0007669"/>
    <property type="project" value="InterPro"/>
</dbReference>
<evidence type="ECO:0000259" key="4">
    <source>
        <dbReference type="PROSITE" id="PS01124"/>
    </source>
</evidence>
<dbReference type="Gene3D" id="1.10.10.60">
    <property type="entry name" value="Homeodomain-like"/>
    <property type="match status" value="2"/>
</dbReference>
<dbReference type="SMART" id="SM00342">
    <property type="entry name" value="HTH_ARAC"/>
    <property type="match status" value="1"/>
</dbReference>
<keyword evidence="2" id="KW-0238">DNA-binding</keyword>
<dbReference type="InterPro" id="IPR037923">
    <property type="entry name" value="HTH-like"/>
</dbReference>
<feature type="domain" description="HTH araC/xylS-type" evidence="4">
    <location>
        <begin position="157"/>
        <end position="255"/>
    </location>
</feature>
<dbReference type="InterPro" id="IPR009057">
    <property type="entry name" value="Homeodomain-like_sf"/>
</dbReference>
<proteinExistence type="predicted"/>
<dbReference type="PRINTS" id="PR00032">
    <property type="entry name" value="HTHARAC"/>
</dbReference>
<dbReference type="AlphaFoldDB" id="A0A1B2DIW0"/>
<evidence type="ECO:0000256" key="1">
    <source>
        <dbReference type="ARBA" id="ARBA00023015"/>
    </source>
</evidence>
<gene>
    <name evidence="5" type="ORF">BBD42_14810</name>
</gene>
<dbReference type="Pfam" id="PF12833">
    <property type="entry name" value="HTH_18"/>
    <property type="match status" value="1"/>
</dbReference>
<keyword evidence="1" id="KW-0805">Transcription regulation</keyword>
<organism evidence="5">
    <name type="scientific">Paenibacillus sp. BIHB 4019</name>
    <dbReference type="NCBI Taxonomy" id="1870819"/>
    <lineage>
        <taxon>Bacteria</taxon>
        <taxon>Bacillati</taxon>
        <taxon>Bacillota</taxon>
        <taxon>Bacilli</taxon>
        <taxon>Bacillales</taxon>
        <taxon>Paenibacillaceae</taxon>
        <taxon>Paenibacillus</taxon>
    </lineage>
</organism>
<dbReference type="InterPro" id="IPR020449">
    <property type="entry name" value="Tscrpt_reg_AraC-type_HTH"/>
</dbReference>
<dbReference type="EMBL" id="CP016808">
    <property type="protein sequence ID" value="ANY67605.1"/>
    <property type="molecule type" value="Genomic_DNA"/>
</dbReference>
<dbReference type="PROSITE" id="PS01124">
    <property type="entry name" value="HTH_ARAC_FAMILY_2"/>
    <property type="match status" value="1"/>
</dbReference>
<sequence>MLQVTAVRQDRGMEWFYEKNTKNTNEAALILVSYGTVVYWIENEKVIAEKGDLLYIPPNQAYYGKCVPTVFHEKFVVTLSLSSAPVLPLLQRQTWVKSRIGMYDMLLARMKHLHAEWLEQAEYAPIIAQAVVTEWLAVWNREWNKGPAMADTNQQVERMKHYIFNHYREKITKEELGSYIQKSPNYAATLFRRVTGQTISTFVHDTRMKKAIYMLVDSMLTVGEVAEFVGYRDVSYFQRLFKRFTGRTPTFYMKERAKAQP</sequence>
<reference evidence="5" key="1">
    <citation type="submission" date="2016-08" db="EMBL/GenBank/DDBJ databases">
        <title>Complete Genome Seqeunce of Paenibacillus sp. BIHB 4019 from tea rhizoplane.</title>
        <authorList>
            <person name="Thakur R."/>
            <person name="Swarnkar M.K."/>
            <person name="Gulati A."/>
        </authorList>
    </citation>
    <scope>NUCLEOTIDE SEQUENCE [LARGE SCALE GENOMIC DNA]</scope>
    <source>
        <strain evidence="5">BIHB4019</strain>
    </source>
</reference>
<keyword evidence="3" id="KW-0804">Transcription</keyword>